<reference evidence="1" key="1">
    <citation type="submission" date="2014-11" db="EMBL/GenBank/DDBJ databases">
        <authorList>
            <person name="Amaro Gonzalez C."/>
        </authorList>
    </citation>
    <scope>NUCLEOTIDE SEQUENCE</scope>
</reference>
<accession>A0A0E9RWV9</accession>
<proteinExistence type="predicted"/>
<organism evidence="1">
    <name type="scientific">Anguilla anguilla</name>
    <name type="common">European freshwater eel</name>
    <name type="synonym">Muraena anguilla</name>
    <dbReference type="NCBI Taxonomy" id="7936"/>
    <lineage>
        <taxon>Eukaryota</taxon>
        <taxon>Metazoa</taxon>
        <taxon>Chordata</taxon>
        <taxon>Craniata</taxon>
        <taxon>Vertebrata</taxon>
        <taxon>Euteleostomi</taxon>
        <taxon>Actinopterygii</taxon>
        <taxon>Neopterygii</taxon>
        <taxon>Teleostei</taxon>
        <taxon>Anguilliformes</taxon>
        <taxon>Anguillidae</taxon>
        <taxon>Anguilla</taxon>
    </lineage>
</organism>
<dbReference type="EMBL" id="GBXM01074883">
    <property type="protein sequence ID" value="JAH33694.1"/>
    <property type="molecule type" value="Transcribed_RNA"/>
</dbReference>
<reference evidence="1" key="2">
    <citation type="journal article" date="2015" name="Fish Shellfish Immunol.">
        <title>Early steps in the European eel (Anguilla anguilla)-Vibrio vulnificus interaction in the gills: Role of the RtxA13 toxin.</title>
        <authorList>
            <person name="Callol A."/>
            <person name="Pajuelo D."/>
            <person name="Ebbesson L."/>
            <person name="Teles M."/>
            <person name="MacKenzie S."/>
            <person name="Amaro C."/>
        </authorList>
    </citation>
    <scope>NUCLEOTIDE SEQUENCE</scope>
</reference>
<sequence length="42" mass="4890">MYSKSSQHNQLTVEYIITTLNSESVPGYYHAFPHAIYKQSQK</sequence>
<protein>
    <submittedName>
        <fullName evidence="1">Uncharacterized protein</fullName>
    </submittedName>
</protein>
<evidence type="ECO:0000313" key="1">
    <source>
        <dbReference type="EMBL" id="JAH33694.1"/>
    </source>
</evidence>
<dbReference type="AlphaFoldDB" id="A0A0E9RWV9"/>
<name>A0A0E9RWV9_ANGAN</name>